<dbReference type="Proteomes" id="UP001595987">
    <property type="component" value="Unassembled WGS sequence"/>
</dbReference>
<dbReference type="InterPro" id="IPR028082">
    <property type="entry name" value="Peripla_BP_I"/>
</dbReference>
<dbReference type="Gene3D" id="3.40.50.2300">
    <property type="match status" value="2"/>
</dbReference>
<evidence type="ECO:0000256" key="1">
    <source>
        <dbReference type="ARBA" id="ARBA00004196"/>
    </source>
</evidence>
<keyword evidence="2 3" id="KW-0732">Signal</keyword>
<evidence type="ECO:0000256" key="3">
    <source>
        <dbReference type="SAM" id="SignalP"/>
    </source>
</evidence>
<dbReference type="PANTHER" id="PTHR30036">
    <property type="entry name" value="D-XYLOSE-BINDING PERIPLASMIC PROTEIN"/>
    <property type="match status" value="1"/>
</dbReference>
<dbReference type="PANTHER" id="PTHR30036:SF1">
    <property type="entry name" value="D-XYLOSE-BINDING PERIPLASMIC PROTEIN"/>
    <property type="match status" value="1"/>
</dbReference>
<accession>A0ABV9JFP8</accession>
<protein>
    <submittedName>
        <fullName evidence="5">Substrate-binding domain-containing protein</fullName>
    </submittedName>
</protein>
<evidence type="ECO:0000259" key="4">
    <source>
        <dbReference type="Pfam" id="PF13407"/>
    </source>
</evidence>
<comment type="caution">
    <text evidence="5">The sequence shown here is derived from an EMBL/GenBank/DDBJ whole genome shotgun (WGS) entry which is preliminary data.</text>
</comment>
<dbReference type="RefSeq" id="WP_213535028.1">
    <property type="nucleotide sequence ID" value="NZ_BOVQ01000004.1"/>
</dbReference>
<dbReference type="InterPro" id="IPR050555">
    <property type="entry name" value="Bact_Solute-Bind_Prot2"/>
</dbReference>
<dbReference type="EMBL" id="JBHSGD010000005">
    <property type="protein sequence ID" value="MFC4652325.1"/>
    <property type="molecule type" value="Genomic_DNA"/>
</dbReference>
<dbReference type="InterPro" id="IPR025997">
    <property type="entry name" value="SBP_2_dom"/>
</dbReference>
<evidence type="ECO:0000256" key="2">
    <source>
        <dbReference type="ARBA" id="ARBA00022729"/>
    </source>
</evidence>
<name>A0ABV9JFP8_9LACT</name>
<feature type="signal peptide" evidence="3">
    <location>
        <begin position="1"/>
        <end position="22"/>
    </location>
</feature>
<dbReference type="SUPFAM" id="SSF53822">
    <property type="entry name" value="Periplasmic binding protein-like I"/>
    <property type="match status" value="1"/>
</dbReference>
<feature type="domain" description="Periplasmic binding protein" evidence="4">
    <location>
        <begin position="43"/>
        <end position="320"/>
    </location>
</feature>
<evidence type="ECO:0000313" key="6">
    <source>
        <dbReference type="Proteomes" id="UP001595987"/>
    </source>
</evidence>
<dbReference type="Pfam" id="PF13407">
    <property type="entry name" value="Peripla_BP_4"/>
    <property type="match status" value="1"/>
</dbReference>
<dbReference type="PROSITE" id="PS51257">
    <property type="entry name" value="PROKAR_LIPOPROTEIN"/>
    <property type="match status" value="1"/>
</dbReference>
<keyword evidence="6" id="KW-1185">Reference proteome</keyword>
<comment type="subcellular location">
    <subcellularLocation>
        <location evidence="1">Cell envelope</location>
    </subcellularLocation>
</comment>
<proteinExistence type="predicted"/>
<gene>
    <name evidence="5" type="ORF">ACFO26_05325</name>
</gene>
<reference evidence="6" key="1">
    <citation type="journal article" date="2019" name="Int. J. Syst. Evol. Microbiol.">
        <title>The Global Catalogue of Microorganisms (GCM) 10K type strain sequencing project: providing services to taxonomists for standard genome sequencing and annotation.</title>
        <authorList>
            <consortium name="The Broad Institute Genomics Platform"/>
            <consortium name="The Broad Institute Genome Sequencing Center for Infectious Disease"/>
            <person name="Wu L."/>
            <person name="Ma J."/>
        </authorList>
    </citation>
    <scope>NUCLEOTIDE SEQUENCE [LARGE SCALE GENOMIC DNA]</scope>
    <source>
        <strain evidence="6">CCUG 63287</strain>
    </source>
</reference>
<dbReference type="CDD" id="cd19994">
    <property type="entry name" value="PBP1_ChvE"/>
    <property type="match status" value="1"/>
</dbReference>
<evidence type="ECO:0000313" key="5">
    <source>
        <dbReference type="EMBL" id="MFC4652325.1"/>
    </source>
</evidence>
<organism evidence="5 6">
    <name type="scientific">Lactococcus nasutitermitis</name>
    <dbReference type="NCBI Taxonomy" id="1652957"/>
    <lineage>
        <taxon>Bacteria</taxon>
        <taxon>Bacillati</taxon>
        <taxon>Bacillota</taxon>
        <taxon>Bacilli</taxon>
        <taxon>Lactobacillales</taxon>
        <taxon>Streptococcaceae</taxon>
        <taxon>Lactococcus</taxon>
    </lineage>
</organism>
<feature type="chain" id="PRO_5046241973" evidence="3">
    <location>
        <begin position="23"/>
        <end position="368"/>
    </location>
</feature>
<sequence>MNKPKKIFLGTAVLMGAALTLAGCSTSSRSGSSGATNSKNITVGISMPDKALQRWPSAAQDLKKDLEAKGYKTDIQYANSSTSTQSQQVQNMANKGDKYIVIAAQDGTTLGPAVAAANKNGAKVIAYDRLIMNTKNVDYYATYNLQGVGKLQAQAIVQKLGIDKGAKGPFNIELLGGSPTDNNAPQFFKGAMSVLDSYFKSGVLVSPSKKGVDDNFQQVAIDWTQKAAQTEMQTRLNSFYTGGKKLDAVLAPNDAQAFGVISALKASGIDPSKVVITGQDCETQNIPLIVKGEQYMSVYKSDKKLADTVTSIIYDTVKGKTPKTDSTSSNGQKEVPTVQLTPQVVTKDNVKSVLVDTGYITAKEAGLN</sequence>